<name>A0ABN8HT85_9NEOP</name>
<dbReference type="Proteomes" id="UP000837857">
    <property type="component" value="Chromosome 12"/>
</dbReference>
<evidence type="ECO:0000256" key="1">
    <source>
        <dbReference type="SAM" id="MobiDB-lite"/>
    </source>
</evidence>
<gene>
    <name evidence="2" type="ORF">IPOD504_LOCUS2290</name>
</gene>
<feature type="non-terminal residue" evidence="2">
    <location>
        <position position="70"/>
    </location>
</feature>
<protein>
    <submittedName>
        <fullName evidence="2">Uncharacterized protein</fullName>
    </submittedName>
</protein>
<sequence length="70" mass="7821">MPARDNAHRKRGAPPPRSRDPINMQNQPHFLWVNGDWGLNGQTRGSQSEMPRGVIANKNMAQSLPNAFIS</sequence>
<organism evidence="2 3">
    <name type="scientific">Iphiclides podalirius</name>
    <name type="common">scarce swallowtail</name>
    <dbReference type="NCBI Taxonomy" id="110791"/>
    <lineage>
        <taxon>Eukaryota</taxon>
        <taxon>Metazoa</taxon>
        <taxon>Ecdysozoa</taxon>
        <taxon>Arthropoda</taxon>
        <taxon>Hexapoda</taxon>
        <taxon>Insecta</taxon>
        <taxon>Pterygota</taxon>
        <taxon>Neoptera</taxon>
        <taxon>Endopterygota</taxon>
        <taxon>Lepidoptera</taxon>
        <taxon>Glossata</taxon>
        <taxon>Ditrysia</taxon>
        <taxon>Papilionoidea</taxon>
        <taxon>Papilionidae</taxon>
        <taxon>Papilioninae</taxon>
        <taxon>Iphiclides</taxon>
    </lineage>
</organism>
<dbReference type="EMBL" id="OW152824">
    <property type="protein sequence ID" value="CAH2040113.1"/>
    <property type="molecule type" value="Genomic_DNA"/>
</dbReference>
<reference evidence="2" key="1">
    <citation type="submission" date="2022-03" db="EMBL/GenBank/DDBJ databases">
        <authorList>
            <person name="Martin H S."/>
        </authorList>
    </citation>
    <scope>NUCLEOTIDE SEQUENCE</scope>
</reference>
<evidence type="ECO:0000313" key="3">
    <source>
        <dbReference type="Proteomes" id="UP000837857"/>
    </source>
</evidence>
<feature type="region of interest" description="Disordered" evidence="1">
    <location>
        <begin position="1"/>
        <end position="25"/>
    </location>
</feature>
<accession>A0ABN8HT85</accession>
<proteinExistence type="predicted"/>
<keyword evidence="3" id="KW-1185">Reference proteome</keyword>
<evidence type="ECO:0000313" key="2">
    <source>
        <dbReference type="EMBL" id="CAH2040113.1"/>
    </source>
</evidence>